<dbReference type="OrthoDB" id="9799895at2"/>
<feature type="transmembrane region" description="Helical" evidence="13">
    <location>
        <begin position="51"/>
        <end position="70"/>
    </location>
</feature>
<evidence type="ECO:0000313" key="14">
    <source>
        <dbReference type="EMBL" id="EED35363.1"/>
    </source>
</evidence>
<accession>B8KS80</accession>
<evidence type="ECO:0000256" key="1">
    <source>
        <dbReference type="ARBA" id="ARBA00002442"/>
    </source>
</evidence>
<feature type="transmembrane region" description="Helical" evidence="13">
    <location>
        <begin position="26"/>
        <end position="44"/>
    </location>
</feature>
<evidence type="ECO:0000256" key="12">
    <source>
        <dbReference type="PIRNR" id="PIRNR002764"/>
    </source>
</evidence>
<evidence type="ECO:0000256" key="4">
    <source>
        <dbReference type="ARBA" id="ARBA00016452"/>
    </source>
</evidence>
<evidence type="ECO:0000256" key="2">
    <source>
        <dbReference type="ARBA" id="ARBA00004429"/>
    </source>
</evidence>
<feature type="transmembrane region" description="Helical" evidence="13">
    <location>
        <begin position="198"/>
        <end position="220"/>
    </location>
</feature>
<evidence type="ECO:0000256" key="8">
    <source>
        <dbReference type="ARBA" id="ARBA00022692"/>
    </source>
</evidence>
<evidence type="ECO:0000256" key="7">
    <source>
        <dbReference type="ARBA" id="ARBA00022519"/>
    </source>
</evidence>
<feature type="transmembrane region" description="Helical" evidence="13">
    <location>
        <begin position="138"/>
        <end position="159"/>
    </location>
</feature>
<name>B8KS80_9GAMM</name>
<dbReference type="GO" id="GO:1903607">
    <property type="term" value="P:cytochrome c biosynthetic process"/>
    <property type="evidence" value="ECO:0007669"/>
    <property type="project" value="TreeGrafter"/>
</dbReference>
<dbReference type="EMBL" id="DS999411">
    <property type="protein sequence ID" value="EED35363.1"/>
    <property type="molecule type" value="Genomic_DNA"/>
</dbReference>
<keyword evidence="15" id="KW-1185">Reference proteome</keyword>
<dbReference type="RefSeq" id="WP_009020109.1">
    <property type="nucleotide sequence ID" value="NZ_DS999411.1"/>
</dbReference>
<keyword evidence="6 12" id="KW-1003">Cell membrane</keyword>
<dbReference type="eggNOG" id="COG2386">
    <property type="taxonomic scope" value="Bacteria"/>
</dbReference>
<dbReference type="STRING" id="565045.NOR51B_1308"/>
<keyword evidence="11 12" id="KW-0472">Membrane</keyword>
<evidence type="ECO:0000256" key="9">
    <source>
        <dbReference type="ARBA" id="ARBA00022748"/>
    </source>
</evidence>
<dbReference type="InterPro" id="IPR026031">
    <property type="entry name" value="Cyt_c_CcmB_bac"/>
</dbReference>
<protein>
    <recommendedName>
        <fullName evidence="4 12">Heme exporter protein B</fullName>
    </recommendedName>
</protein>
<organism evidence="14 15">
    <name type="scientific">Luminiphilus syltensis NOR5-1B</name>
    <dbReference type="NCBI Taxonomy" id="565045"/>
    <lineage>
        <taxon>Bacteria</taxon>
        <taxon>Pseudomonadati</taxon>
        <taxon>Pseudomonadota</taxon>
        <taxon>Gammaproteobacteria</taxon>
        <taxon>Cellvibrionales</taxon>
        <taxon>Halieaceae</taxon>
        <taxon>Luminiphilus</taxon>
    </lineage>
</organism>
<evidence type="ECO:0000256" key="13">
    <source>
        <dbReference type="SAM" id="Phobius"/>
    </source>
</evidence>
<dbReference type="HOGENOM" id="CLU_079069_1_0_6"/>
<dbReference type="Proteomes" id="UP000004699">
    <property type="component" value="Unassembled WGS sequence"/>
</dbReference>
<dbReference type="InterPro" id="IPR003544">
    <property type="entry name" value="Cyt_c_biogenesis_CcmB"/>
</dbReference>
<evidence type="ECO:0000256" key="10">
    <source>
        <dbReference type="ARBA" id="ARBA00022989"/>
    </source>
</evidence>
<evidence type="ECO:0000313" key="15">
    <source>
        <dbReference type="Proteomes" id="UP000004699"/>
    </source>
</evidence>
<proteinExistence type="inferred from homology"/>
<keyword evidence="7 12" id="KW-0997">Cell inner membrane</keyword>
<dbReference type="PANTHER" id="PTHR30070">
    <property type="entry name" value="HEME EXPORTER PROTEIN B"/>
    <property type="match status" value="1"/>
</dbReference>
<reference evidence="15" key="1">
    <citation type="journal article" date="2013" name="BMC Microbiol.">
        <title>Taxonomy and evolution of bacteriochlorophyll a-containing members of the OM60/NOR5 clade of marine gammaproteobacteria: description of Luminiphilus syltensis gen. nov., sp. nov., reclassification of Haliea rubra as Pseudohaliea rubra gen. nov., comb. nov., and emendation of Chromatocurvus halotolerans.</title>
        <authorList>
            <person name="Spring S."/>
            <person name="Riedel T."/>
            <person name="Sproer C."/>
            <person name="Yan S."/>
            <person name="Harder J."/>
            <person name="Fuchs B.M."/>
        </authorList>
    </citation>
    <scope>NUCLEOTIDE SEQUENCE [LARGE SCALE GENOMIC DNA]</scope>
    <source>
        <strain evidence="15">NOR51-B</strain>
    </source>
</reference>
<dbReference type="PIRSF" id="PIRSF002764">
    <property type="entry name" value="CcmB"/>
    <property type="match status" value="1"/>
</dbReference>
<evidence type="ECO:0000256" key="6">
    <source>
        <dbReference type="ARBA" id="ARBA00022475"/>
    </source>
</evidence>
<feature type="transmembrane region" description="Helical" evidence="13">
    <location>
        <begin position="165"/>
        <end position="186"/>
    </location>
</feature>
<keyword evidence="5 12" id="KW-0813">Transport</keyword>
<keyword evidence="8 13" id="KW-0812">Transmembrane</keyword>
<evidence type="ECO:0000256" key="3">
    <source>
        <dbReference type="ARBA" id="ARBA00010544"/>
    </source>
</evidence>
<dbReference type="GO" id="GO:0015232">
    <property type="term" value="F:heme transmembrane transporter activity"/>
    <property type="evidence" value="ECO:0007669"/>
    <property type="project" value="InterPro"/>
</dbReference>
<evidence type="ECO:0000256" key="11">
    <source>
        <dbReference type="ARBA" id="ARBA00023136"/>
    </source>
</evidence>
<sequence>MPELGTFLWTQCLRQIKSRVASPGEIANPLLFFLMVVALFPIGLGPDPDRLATLAPGILWVVALLSNLIVSGRLFAGDYEDGSLEQLALAPYPLALSALTEVLAHWLLSGVTLALVSPVFALLLNLPNGAIPTLVGSLVLGSLCLSLIGGIGAALTVGIRRGGLLLSLLIIPLYVPVLVFGTSAVVEAAAGGAPQIWLALLGAVAAGGLVVAPLAIGAGLRISLDN</sequence>
<dbReference type="PRINTS" id="PR01414">
    <property type="entry name" value="CCMBBIOGNSIS"/>
</dbReference>
<dbReference type="AlphaFoldDB" id="B8KS80"/>
<comment type="similarity">
    <text evidence="3 12">Belongs to the CcmB/CycW/HelB family.</text>
</comment>
<evidence type="ECO:0000256" key="5">
    <source>
        <dbReference type="ARBA" id="ARBA00022448"/>
    </source>
</evidence>
<comment type="subcellular location">
    <subcellularLocation>
        <location evidence="2">Cell inner membrane</location>
        <topology evidence="2">Multi-pass membrane protein</topology>
    </subcellularLocation>
</comment>
<dbReference type="GO" id="GO:0005886">
    <property type="term" value="C:plasma membrane"/>
    <property type="evidence" value="ECO:0007669"/>
    <property type="project" value="UniProtKB-SubCell"/>
</dbReference>
<keyword evidence="10 13" id="KW-1133">Transmembrane helix</keyword>
<dbReference type="PANTHER" id="PTHR30070:SF1">
    <property type="entry name" value="CYTOCHROME C BIOGENESIS B-RELATED"/>
    <property type="match status" value="1"/>
</dbReference>
<dbReference type="Pfam" id="PF03379">
    <property type="entry name" value="CcmB"/>
    <property type="match status" value="1"/>
</dbReference>
<gene>
    <name evidence="14" type="primary">ccmB</name>
    <name evidence="14" type="ORF">NOR51B_1308</name>
</gene>
<comment type="function">
    <text evidence="1 12">Required for the export of heme to the periplasm for the biogenesis of c-type cytochromes.</text>
</comment>
<dbReference type="GO" id="GO:0017004">
    <property type="term" value="P:cytochrome complex assembly"/>
    <property type="evidence" value="ECO:0007669"/>
    <property type="project" value="UniProtKB-KW"/>
</dbReference>
<keyword evidence="9 12" id="KW-0201">Cytochrome c-type biogenesis</keyword>
<feature type="transmembrane region" description="Helical" evidence="13">
    <location>
        <begin position="103"/>
        <end position="126"/>
    </location>
</feature>
<dbReference type="NCBIfam" id="TIGR01190">
    <property type="entry name" value="ccmB"/>
    <property type="match status" value="1"/>
</dbReference>